<evidence type="ECO:0000256" key="1">
    <source>
        <dbReference type="ARBA" id="ARBA00004651"/>
    </source>
</evidence>
<dbReference type="InterPro" id="IPR051311">
    <property type="entry name" value="DedA_domain"/>
</dbReference>
<name>A0A263D7F9_9PSEU</name>
<evidence type="ECO:0000259" key="8">
    <source>
        <dbReference type="Pfam" id="PF09335"/>
    </source>
</evidence>
<dbReference type="Pfam" id="PF09335">
    <property type="entry name" value="VTT_dom"/>
    <property type="match status" value="1"/>
</dbReference>
<comment type="caution">
    <text evidence="9">The sequence shown here is derived from an EMBL/GenBank/DDBJ whole genome shotgun (WGS) entry which is preliminary data.</text>
</comment>
<proteinExistence type="inferred from homology"/>
<dbReference type="OrthoDB" id="3693767at2"/>
<sequence length="183" mass="19449">MDASTAALLVLFVIALVPLVPTEVALLGMGVAAAQGQAELLPAIVVAAVGCLLSDQVLYQLARHRGVTVLDRLRRRRNVDNGLRWIDRHAEDHLHAILVIARWLPSGGTVGSLLAGAMRWPRMQFLTASAIGVTLWSGYVALLGYLGGQFVQEPGVSLLISLAIAAALGACLSAVVRRRVENT</sequence>
<evidence type="ECO:0000313" key="9">
    <source>
        <dbReference type="EMBL" id="OZM73345.1"/>
    </source>
</evidence>
<dbReference type="AlphaFoldDB" id="A0A263D7F9"/>
<keyword evidence="6 7" id="KW-0472">Membrane</keyword>
<comment type="similarity">
    <text evidence="2">Belongs to the DedA family.</text>
</comment>
<evidence type="ECO:0000256" key="4">
    <source>
        <dbReference type="ARBA" id="ARBA00022692"/>
    </source>
</evidence>
<comment type="subcellular location">
    <subcellularLocation>
        <location evidence="1">Cell membrane</location>
        <topology evidence="1">Multi-pass membrane protein</topology>
    </subcellularLocation>
</comment>
<feature type="domain" description="VTT" evidence="8">
    <location>
        <begin position="20"/>
        <end position="145"/>
    </location>
</feature>
<keyword evidence="5 7" id="KW-1133">Transmembrane helix</keyword>
<dbReference type="InParanoid" id="A0A263D7F9"/>
<evidence type="ECO:0000256" key="2">
    <source>
        <dbReference type="ARBA" id="ARBA00010792"/>
    </source>
</evidence>
<dbReference type="GO" id="GO:0005886">
    <property type="term" value="C:plasma membrane"/>
    <property type="evidence" value="ECO:0007669"/>
    <property type="project" value="UniProtKB-SubCell"/>
</dbReference>
<organism evidence="9 10">
    <name type="scientific">Amycolatopsis antarctica</name>
    <dbReference type="NCBI Taxonomy" id="1854586"/>
    <lineage>
        <taxon>Bacteria</taxon>
        <taxon>Bacillati</taxon>
        <taxon>Actinomycetota</taxon>
        <taxon>Actinomycetes</taxon>
        <taxon>Pseudonocardiales</taxon>
        <taxon>Pseudonocardiaceae</taxon>
        <taxon>Amycolatopsis</taxon>
    </lineage>
</organism>
<keyword evidence="3" id="KW-1003">Cell membrane</keyword>
<dbReference type="Proteomes" id="UP000242444">
    <property type="component" value="Unassembled WGS sequence"/>
</dbReference>
<keyword evidence="4 7" id="KW-0812">Transmembrane</keyword>
<feature type="transmembrane region" description="Helical" evidence="7">
    <location>
        <begin position="44"/>
        <end position="62"/>
    </location>
</feature>
<feature type="transmembrane region" description="Helical" evidence="7">
    <location>
        <begin position="158"/>
        <end position="176"/>
    </location>
</feature>
<dbReference type="EMBL" id="NKYE01000005">
    <property type="protein sequence ID" value="OZM73345.1"/>
    <property type="molecule type" value="Genomic_DNA"/>
</dbReference>
<evidence type="ECO:0000256" key="3">
    <source>
        <dbReference type="ARBA" id="ARBA00022475"/>
    </source>
</evidence>
<reference evidence="9 10" key="1">
    <citation type="submission" date="2017-07" db="EMBL/GenBank/DDBJ databases">
        <title>Amycolatopsis antarcticus sp. nov., isolated from the surface of an Antarcticus brown macroalga.</title>
        <authorList>
            <person name="Wang J."/>
            <person name="Leiva S."/>
            <person name="Huang J."/>
            <person name="Huang Y."/>
        </authorList>
    </citation>
    <scope>NUCLEOTIDE SEQUENCE [LARGE SCALE GENOMIC DNA]</scope>
    <source>
        <strain evidence="9 10">AU-G6</strain>
    </source>
</reference>
<evidence type="ECO:0000256" key="7">
    <source>
        <dbReference type="SAM" id="Phobius"/>
    </source>
</evidence>
<keyword evidence="10" id="KW-1185">Reference proteome</keyword>
<gene>
    <name evidence="9" type="ORF">CFN78_10895</name>
</gene>
<accession>A0A263D7F9</accession>
<evidence type="ECO:0000256" key="5">
    <source>
        <dbReference type="ARBA" id="ARBA00022989"/>
    </source>
</evidence>
<dbReference type="PANTHER" id="PTHR42709">
    <property type="entry name" value="ALKALINE PHOSPHATASE LIKE PROTEIN"/>
    <property type="match status" value="1"/>
</dbReference>
<protein>
    <recommendedName>
        <fullName evidence="8">VTT domain-containing protein</fullName>
    </recommendedName>
</protein>
<dbReference type="RefSeq" id="WP_094862601.1">
    <property type="nucleotide sequence ID" value="NZ_NKYE01000005.1"/>
</dbReference>
<evidence type="ECO:0000256" key="6">
    <source>
        <dbReference type="ARBA" id="ARBA00023136"/>
    </source>
</evidence>
<feature type="transmembrane region" description="Helical" evidence="7">
    <location>
        <begin position="125"/>
        <end position="146"/>
    </location>
</feature>
<dbReference type="PANTHER" id="PTHR42709:SF6">
    <property type="entry name" value="UNDECAPRENYL PHOSPHATE TRANSPORTER A"/>
    <property type="match status" value="1"/>
</dbReference>
<evidence type="ECO:0000313" key="10">
    <source>
        <dbReference type="Proteomes" id="UP000242444"/>
    </source>
</evidence>
<dbReference type="InterPro" id="IPR032816">
    <property type="entry name" value="VTT_dom"/>
</dbReference>